<evidence type="ECO:0000313" key="1">
    <source>
        <dbReference type="EMBL" id="CAD8127080.1"/>
    </source>
</evidence>
<sequence>MKVGLIQQRQQHGQINVFISSYISIVAIMRYKDMLPTYILGFPTQRIHQLDYNLTKNHQSLL</sequence>
<organism evidence="1 2">
    <name type="scientific">Paramecium sonneborni</name>
    <dbReference type="NCBI Taxonomy" id="65129"/>
    <lineage>
        <taxon>Eukaryota</taxon>
        <taxon>Sar</taxon>
        <taxon>Alveolata</taxon>
        <taxon>Ciliophora</taxon>
        <taxon>Intramacronucleata</taxon>
        <taxon>Oligohymenophorea</taxon>
        <taxon>Peniculida</taxon>
        <taxon>Parameciidae</taxon>
        <taxon>Paramecium</taxon>
    </lineage>
</organism>
<reference evidence="1" key="1">
    <citation type="submission" date="2021-01" db="EMBL/GenBank/DDBJ databases">
        <authorList>
            <consortium name="Genoscope - CEA"/>
            <person name="William W."/>
        </authorList>
    </citation>
    <scope>NUCLEOTIDE SEQUENCE</scope>
</reference>
<proteinExistence type="predicted"/>
<protein>
    <submittedName>
        <fullName evidence="1">Uncharacterized protein</fullName>
    </submittedName>
</protein>
<name>A0A8S1RJ68_9CILI</name>
<comment type="caution">
    <text evidence="1">The sequence shown here is derived from an EMBL/GenBank/DDBJ whole genome shotgun (WGS) entry which is preliminary data.</text>
</comment>
<evidence type="ECO:0000313" key="2">
    <source>
        <dbReference type="Proteomes" id="UP000692954"/>
    </source>
</evidence>
<dbReference type="AlphaFoldDB" id="A0A8S1RJ68"/>
<accession>A0A8S1RJ68</accession>
<dbReference type="Proteomes" id="UP000692954">
    <property type="component" value="Unassembled WGS sequence"/>
</dbReference>
<dbReference type="EMBL" id="CAJJDN010000173">
    <property type="protein sequence ID" value="CAD8127080.1"/>
    <property type="molecule type" value="Genomic_DNA"/>
</dbReference>
<keyword evidence="2" id="KW-1185">Reference proteome</keyword>
<gene>
    <name evidence="1" type="ORF">PSON_ATCC_30995.1.T1730001</name>
</gene>